<evidence type="ECO:0000256" key="7">
    <source>
        <dbReference type="ARBA" id="ARBA00022840"/>
    </source>
</evidence>
<evidence type="ECO:0000256" key="12">
    <source>
        <dbReference type="HAMAP-Rule" id="MF_00204"/>
    </source>
</evidence>
<dbReference type="GO" id="GO:0016887">
    <property type="term" value="F:ATP hydrolysis activity"/>
    <property type="evidence" value="ECO:0007669"/>
    <property type="project" value="InterPro"/>
</dbReference>
<dbReference type="PANTHER" id="PTHR24029:SF0">
    <property type="entry name" value="UVRABC SYSTEM PROTEIN B"/>
    <property type="match status" value="1"/>
</dbReference>
<dbReference type="InterPro" id="IPR024759">
    <property type="entry name" value="UvrB_YAD/RRR_dom"/>
</dbReference>
<dbReference type="InterPro" id="IPR001943">
    <property type="entry name" value="UVR_dom"/>
</dbReference>
<dbReference type="PROSITE" id="PS51194">
    <property type="entry name" value="HELICASE_CTER"/>
    <property type="match status" value="1"/>
</dbReference>
<organism evidence="18 19">
    <name type="scientific">Candidatus Woesebacteria bacterium GW2011_GWA1_39_8</name>
    <dbReference type="NCBI Taxonomy" id="1618552"/>
    <lineage>
        <taxon>Bacteria</taxon>
        <taxon>Candidatus Woeseibacteriota</taxon>
    </lineage>
</organism>
<comment type="domain">
    <text evidence="12">The beta-hairpin motif is involved in DNA binding.</text>
</comment>
<dbReference type="PROSITE" id="PS50151">
    <property type="entry name" value="UVR"/>
    <property type="match status" value="1"/>
</dbReference>
<feature type="short sequence motif" description="Beta-hairpin" evidence="12">
    <location>
        <begin position="114"/>
        <end position="137"/>
    </location>
</feature>
<keyword evidence="5 12" id="KW-0227">DNA damage</keyword>
<dbReference type="Gene3D" id="3.40.50.300">
    <property type="entry name" value="P-loop containing nucleotide triphosphate hydrolases"/>
    <property type="match status" value="3"/>
</dbReference>
<evidence type="ECO:0000256" key="4">
    <source>
        <dbReference type="ARBA" id="ARBA00022741"/>
    </source>
</evidence>
<feature type="domain" description="Helicase C-terminal" evidence="17">
    <location>
        <begin position="502"/>
        <end position="668"/>
    </location>
</feature>
<dbReference type="InterPro" id="IPR027417">
    <property type="entry name" value="P-loop_NTPase"/>
</dbReference>
<dbReference type="EMBL" id="LBXL01000019">
    <property type="protein sequence ID" value="KKR29909.1"/>
    <property type="molecule type" value="Genomic_DNA"/>
</dbReference>
<feature type="domain" description="UVR" evidence="15">
    <location>
        <begin position="698"/>
        <end position="733"/>
    </location>
</feature>
<dbReference type="InterPro" id="IPR036876">
    <property type="entry name" value="UVR_dom_sf"/>
</dbReference>
<evidence type="ECO:0000259" key="15">
    <source>
        <dbReference type="PROSITE" id="PS50151"/>
    </source>
</evidence>
<evidence type="ECO:0000259" key="17">
    <source>
        <dbReference type="PROSITE" id="PS51194"/>
    </source>
</evidence>
<dbReference type="PROSITE" id="PS51192">
    <property type="entry name" value="HELICASE_ATP_BIND_1"/>
    <property type="match status" value="1"/>
</dbReference>
<feature type="binding site" evidence="12">
    <location>
        <begin position="61"/>
        <end position="68"/>
    </location>
    <ligand>
        <name>ATP</name>
        <dbReference type="ChEBI" id="CHEBI:30616"/>
    </ligand>
</feature>
<comment type="function">
    <text evidence="12">The UvrABC repair system catalyzes the recognition and processing of DNA lesions. A damage recognition complex composed of 2 UvrA and 2 UvrB subunits scans DNA for abnormalities. Upon binding of the UvrA(2)B(2) complex to a putative damaged site, the DNA wraps around one UvrB monomer. DNA wrap is dependent on ATP binding by UvrB and probably causes local melting of the DNA helix, facilitating insertion of UvrB beta-hairpin between the DNA strands. Then UvrB probes one DNA strand for the presence of a lesion. If a lesion is found the UvrA subunits dissociate and the UvrB-DNA preincision complex is formed. This complex is subsequently bound by UvrC and the second UvrB is released. If no lesion is found, the DNA wraps around the other UvrB subunit that will check the other stand for damage.</text>
</comment>
<dbReference type="HAMAP" id="MF_00204">
    <property type="entry name" value="UvrB"/>
    <property type="match status" value="1"/>
</dbReference>
<gene>
    <name evidence="12" type="primary">uvrB</name>
    <name evidence="18" type="ORF">UT61_C0019G0026</name>
</gene>
<dbReference type="Proteomes" id="UP000034793">
    <property type="component" value="Unassembled WGS sequence"/>
</dbReference>
<comment type="similarity">
    <text evidence="2 12 13">Belongs to the UvrB family.</text>
</comment>
<dbReference type="GO" id="GO:0009432">
    <property type="term" value="P:SOS response"/>
    <property type="evidence" value="ECO:0007669"/>
    <property type="project" value="UniProtKB-UniRule"/>
</dbReference>
<dbReference type="SMART" id="SM00490">
    <property type="entry name" value="HELICc"/>
    <property type="match status" value="1"/>
</dbReference>
<evidence type="ECO:0000256" key="8">
    <source>
        <dbReference type="ARBA" id="ARBA00022881"/>
    </source>
</evidence>
<dbReference type="InterPro" id="IPR006935">
    <property type="entry name" value="Helicase/UvrB_N"/>
</dbReference>
<evidence type="ECO:0000256" key="10">
    <source>
        <dbReference type="ARBA" id="ARBA00026033"/>
    </source>
</evidence>
<dbReference type="GO" id="GO:0009381">
    <property type="term" value="F:excinuclease ABC activity"/>
    <property type="evidence" value="ECO:0007669"/>
    <property type="project" value="UniProtKB-UniRule"/>
</dbReference>
<dbReference type="GO" id="GO:0005524">
    <property type="term" value="F:ATP binding"/>
    <property type="evidence" value="ECO:0007669"/>
    <property type="project" value="UniProtKB-UniRule"/>
</dbReference>
<keyword evidence="6 12" id="KW-0228">DNA excision</keyword>
<dbReference type="Pfam" id="PF17757">
    <property type="entry name" value="UvrB_inter"/>
    <property type="match status" value="1"/>
</dbReference>
<evidence type="ECO:0000256" key="3">
    <source>
        <dbReference type="ARBA" id="ARBA00022490"/>
    </source>
</evidence>
<evidence type="ECO:0000256" key="1">
    <source>
        <dbReference type="ARBA" id="ARBA00004496"/>
    </source>
</evidence>
<dbReference type="Pfam" id="PF00271">
    <property type="entry name" value="Helicase_C"/>
    <property type="match status" value="1"/>
</dbReference>
<dbReference type="Pfam" id="PF02151">
    <property type="entry name" value="UVR"/>
    <property type="match status" value="1"/>
</dbReference>
<evidence type="ECO:0000256" key="11">
    <source>
        <dbReference type="ARBA" id="ARBA00029504"/>
    </source>
</evidence>
<dbReference type="InterPro" id="IPR004807">
    <property type="entry name" value="UvrB"/>
</dbReference>
<dbReference type="Gene3D" id="4.10.860.10">
    <property type="entry name" value="UVR domain"/>
    <property type="match status" value="1"/>
</dbReference>
<keyword evidence="12 13" id="KW-0742">SOS response</keyword>
<name>A0A0G0PP05_9BACT</name>
<dbReference type="InterPro" id="IPR001650">
    <property type="entry name" value="Helicase_C-like"/>
</dbReference>
<dbReference type="InterPro" id="IPR041471">
    <property type="entry name" value="UvrB_inter"/>
</dbReference>
<dbReference type="SMART" id="SM00487">
    <property type="entry name" value="DEXDc"/>
    <property type="match status" value="1"/>
</dbReference>
<proteinExistence type="inferred from homology"/>
<dbReference type="GO" id="GO:0003677">
    <property type="term" value="F:DNA binding"/>
    <property type="evidence" value="ECO:0007669"/>
    <property type="project" value="UniProtKB-UniRule"/>
</dbReference>
<dbReference type="InterPro" id="IPR000719">
    <property type="entry name" value="Prot_kinase_dom"/>
</dbReference>
<dbReference type="SUPFAM" id="SSF46600">
    <property type="entry name" value="C-terminal UvrC-binding domain of UvrB"/>
    <property type="match status" value="1"/>
</dbReference>
<evidence type="ECO:0000256" key="2">
    <source>
        <dbReference type="ARBA" id="ARBA00008533"/>
    </source>
</evidence>
<evidence type="ECO:0000256" key="6">
    <source>
        <dbReference type="ARBA" id="ARBA00022769"/>
    </source>
</evidence>
<dbReference type="GO" id="GO:0009380">
    <property type="term" value="C:excinuclease repair complex"/>
    <property type="evidence" value="ECO:0007669"/>
    <property type="project" value="InterPro"/>
</dbReference>
<protein>
    <recommendedName>
        <fullName evidence="11 12">UvrABC system protein B</fullName>
        <shortName evidence="12">Protein UvrB</shortName>
    </recommendedName>
    <alternativeName>
        <fullName evidence="12">Excinuclease ABC subunit B</fullName>
    </alternativeName>
</protein>
<feature type="domain" description="Helicase ATP-binding" evidence="16">
    <location>
        <begin position="48"/>
        <end position="200"/>
    </location>
</feature>
<dbReference type="PANTHER" id="PTHR24029">
    <property type="entry name" value="UVRABC SYSTEM PROTEIN B"/>
    <property type="match status" value="1"/>
</dbReference>
<evidence type="ECO:0000256" key="13">
    <source>
        <dbReference type="RuleBase" id="RU003587"/>
    </source>
</evidence>
<comment type="caution">
    <text evidence="18">The sequence shown here is derived from an EMBL/GenBank/DDBJ whole genome shotgun (WGS) entry which is preliminary data.</text>
</comment>
<dbReference type="InterPro" id="IPR014001">
    <property type="entry name" value="Helicase_ATP-bd"/>
</dbReference>
<evidence type="ECO:0000256" key="9">
    <source>
        <dbReference type="ARBA" id="ARBA00023204"/>
    </source>
</evidence>
<dbReference type="GO" id="GO:0004672">
    <property type="term" value="F:protein kinase activity"/>
    <property type="evidence" value="ECO:0007669"/>
    <property type="project" value="InterPro"/>
</dbReference>
<dbReference type="SUPFAM" id="SSF52540">
    <property type="entry name" value="P-loop containing nucleoside triphosphate hydrolases"/>
    <property type="match status" value="2"/>
</dbReference>
<dbReference type="PROSITE" id="PS50011">
    <property type="entry name" value="PROTEIN_KINASE_DOM"/>
    <property type="match status" value="1"/>
</dbReference>
<keyword evidence="3 12" id="KW-0963">Cytoplasm</keyword>
<comment type="subcellular location">
    <subcellularLocation>
        <location evidence="1 12 13">Cytoplasm</location>
    </subcellularLocation>
</comment>
<evidence type="ECO:0000256" key="5">
    <source>
        <dbReference type="ARBA" id="ARBA00022763"/>
    </source>
</evidence>
<keyword evidence="9 12" id="KW-0234">DNA repair</keyword>
<dbReference type="Pfam" id="PF04851">
    <property type="entry name" value="ResIII"/>
    <property type="match status" value="1"/>
</dbReference>
<accession>A0A0G0PP05</accession>
<evidence type="ECO:0000259" key="14">
    <source>
        <dbReference type="PROSITE" id="PS50011"/>
    </source>
</evidence>
<dbReference type="CDD" id="cd17916">
    <property type="entry name" value="DEXHc_UvrB"/>
    <property type="match status" value="1"/>
</dbReference>
<evidence type="ECO:0000259" key="16">
    <source>
        <dbReference type="PROSITE" id="PS51192"/>
    </source>
</evidence>
<evidence type="ECO:0000313" key="18">
    <source>
        <dbReference type="EMBL" id="KKR29909.1"/>
    </source>
</evidence>
<dbReference type="AlphaFoldDB" id="A0A0G0PP05"/>
<reference evidence="18 19" key="1">
    <citation type="journal article" date="2015" name="Nature">
        <title>rRNA introns, odd ribosomes, and small enigmatic genomes across a large radiation of phyla.</title>
        <authorList>
            <person name="Brown C.T."/>
            <person name="Hug L.A."/>
            <person name="Thomas B.C."/>
            <person name="Sharon I."/>
            <person name="Castelle C.J."/>
            <person name="Singh A."/>
            <person name="Wilkins M.J."/>
            <person name="Williams K.H."/>
            <person name="Banfield J.F."/>
        </authorList>
    </citation>
    <scope>NUCLEOTIDE SEQUENCE [LARGE SCALE GENOMIC DNA]</scope>
</reference>
<feature type="domain" description="Protein kinase" evidence="14">
    <location>
        <begin position="508"/>
        <end position="736"/>
    </location>
</feature>
<evidence type="ECO:0000313" key="19">
    <source>
        <dbReference type="Proteomes" id="UP000034793"/>
    </source>
</evidence>
<sequence>MFATFAQGFGGPQSVQTSGHRYRHMNFKIKRDFEPAGDQPQAIKKLVEGVKKGLKHQTLLGVTGSGKTFTVANVIQEIQKPTLVIAHNKTLAAQLAQEYREFFPQNAVHYFVSYYDYYQPEAYMPVSDTYIEKEAMINAEIERLRHASTQALLTRKDVIIVASVSCIYGLGSPLEYEKVNLKIKKGDDISRADFIRKLIGIHFERTSADLSPGQFRVVGNIIEIMPVSEKVVYRLDISDNKIERIQKINAISRSILEEIEVLFLFPAKHFISTKEQSEKAFKTIKAELALRLKQFEKEGKLLEAERLKRRTTYDLALIREMGYCNGIENYSRHFSGKLPGEAPDTLLSYFGSDFMTIIDESHVTVPQIGAMHAGDESRKQSLVDFGFRLPSAKDNRPLKFKEFEERVGQVIYTSATPGKYELEKSGSTSSIGQMVEQVIRPTGLIDPEILVRPIIESKITHPNPSLTLREGREHLESNFSGSPLKIRGARGVMKKDKGYPGQIADFIIETEKNIKAGGRVIATTLTKKMAEDLSEYLKEKGIKAEYLHSDIKTIERIEILTNLRRGTFDCLVGVNLLREGLDLPEVTLIGILDADKEGFLRSDTSLIQIIGRAARNVLGKVILYADTVTGSMERAISETNRRRSIQIAHNKKHGITPKTIIKKIQDITDQLRSDHEKAVAELVNIDKNIFEKDTKKLKKLITQKEKQMEGSVKILDFETAALLRDEIEELEKLKIK</sequence>
<keyword evidence="4 12" id="KW-0547">Nucleotide-binding</keyword>
<keyword evidence="7 12" id="KW-0067">ATP-binding</keyword>
<dbReference type="Pfam" id="PF12344">
    <property type="entry name" value="UvrB"/>
    <property type="match status" value="1"/>
</dbReference>
<dbReference type="GO" id="GO:0005737">
    <property type="term" value="C:cytoplasm"/>
    <property type="evidence" value="ECO:0007669"/>
    <property type="project" value="UniProtKB-SubCell"/>
</dbReference>
<dbReference type="CDD" id="cd18790">
    <property type="entry name" value="SF2_C_UvrB"/>
    <property type="match status" value="1"/>
</dbReference>
<keyword evidence="8 12" id="KW-0267">Excision nuclease</keyword>
<dbReference type="PATRIC" id="fig|1618552.3.peg.611"/>
<comment type="subunit">
    <text evidence="10 12 13">Forms a heterotetramer with UvrA during the search for lesions. Interacts with UvrC in an incision complex.</text>
</comment>
<dbReference type="GO" id="GO:0006289">
    <property type="term" value="P:nucleotide-excision repair"/>
    <property type="evidence" value="ECO:0007669"/>
    <property type="project" value="UniProtKB-UniRule"/>
</dbReference>